<protein>
    <submittedName>
        <fullName evidence="4">Ubiquitin-like domain-containing protein</fullName>
    </submittedName>
</protein>
<reference evidence="2 3" key="1">
    <citation type="submission" date="2018-10" db="EMBL/GenBank/DDBJ databases">
        <authorList>
            <consortium name="Pathogen Informatics"/>
        </authorList>
    </citation>
    <scope>NUCLEOTIDE SEQUENCE [LARGE SCALE GENOMIC DNA]</scope>
</reference>
<accession>A0A0R3UMS3</accession>
<dbReference type="CDD" id="cd17039">
    <property type="entry name" value="Ubl_ubiquitin_like"/>
    <property type="match status" value="2"/>
</dbReference>
<dbReference type="PANTHER" id="PTHR10621:SF0">
    <property type="entry name" value="UV EXCISION REPAIR PROTEIN RAD23"/>
    <property type="match status" value="1"/>
</dbReference>
<reference evidence="4" key="2">
    <citation type="submission" date="2019-11" db="UniProtKB">
        <authorList>
            <consortium name="WormBaseParasite"/>
        </authorList>
    </citation>
    <scope>IDENTIFICATION</scope>
</reference>
<dbReference type="GO" id="GO:0005654">
    <property type="term" value="C:nucleoplasm"/>
    <property type="evidence" value="ECO:0007669"/>
    <property type="project" value="TreeGrafter"/>
</dbReference>
<dbReference type="AlphaFoldDB" id="A0A0R3UMS3"/>
<dbReference type="PROSITE" id="PS50053">
    <property type="entry name" value="UBIQUITIN_2"/>
    <property type="match status" value="2"/>
</dbReference>
<gene>
    <name evidence="2" type="ORF">MCOS_LOCUS9060</name>
</gene>
<dbReference type="InterPro" id="IPR000626">
    <property type="entry name" value="Ubiquitin-like_dom"/>
</dbReference>
<dbReference type="GO" id="GO:0043130">
    <property type="term" value="F:ubiquitin binding"/>
    <property type="evidence" value="ECO:0007669"/>
    <property type="project" value="TreeGrafter"/>
</dbReference>
<dbReference type="WBParaSite" id="MCU_007643-RA">
    <property type="protein sequence ID" value="MCU_007643-RA"/>
    <property type="gene ID" value="MCU_007643"/>
</dbReference>
<sequence length="204" mass="22975">MTLRLAIIHRDKILTPVTIDEDATVSDLKFHIADLINVAPEAQTLTFDGVLLENWRQLKLYKFPAKAALSLDVPLDHSSKFKIFVKLPSRTRPLKLRVGMATTLGDVKRILSQTQNLPLDQQVLVYKSCVFDAEDDNRLLASLKIAANAKLEVFLTHSRSDRRYTESEDFNSKPASVKSDRPSGFVYADIDSEVAVGCYRLNQI</sequence>
<evidence type="ECO:0000313" key="2">
    <source>
        <dbReference type="EMBL" id="VDD83057.1"/>
    </source>
</evidence>
<evidence type="ECO:0000313" key="4">
    <source>
        <dbReference type="WBParaSite" id="MCU_007643-RA"/>
    </source>
</evidence>
<dbReference type="GO" id="GO:0043161">
    <property type="term" value="P:proteasome-mediated ubiquitin-dependent protein catabolic process"/>
    <property type="evidence" value="ECO:0007669"/>
    <property type="project" value="TreeGrafter"/>
</dbReference>
<dbReference type="GO" id="GO:0031593">
    <property type="term" value="F:polyubiquitin modification-dependent protein binding"/>
    <property type="evidence" value="ECO:0007669"/>
    <property type="project" value="TreeGrafter"/>
</dbReference>
<dbReference type="OrthoDB" id="6232708at2759"/>
<proteinExistence type="predicted"/>
<dbReference type="GO" id="GO:0070628">
    <property type="term" value="F:proteasome binding"/>
    <property type="evidence" value="ECO:0007669"/>
    <property type="project" value="TreeGrafter"/>
</dbReference>
<keyword evidence="3" id="KW-1185">Reference proteome</keyword>
<evidence type="ECO:0000259" key="1">
    <source>
        <dbReference type="PROSITE" id="PS50053"/>
    </source>
</evidence>
<dbReference type="Pfam" id="PF00240">
    <property type="entry name" value="ubiquitin"/>
    <property type="match status" value="2"/>
</dbReference>
<dbReference type="PANTHER" id="PTHR10621">
    <property type="entry name" value="UV EXCISION REPAIR PROTEIN RAD23"/>
    <property type="match status" value="1"/>
</dbReference>
<dbReference type="EMBL" id="UXSR01005630">
    <property type="protein sequence ID" value="VDD83057.1"/>
    <property type="molecule type" value="Genomic_DNA"/>
</dbReference>
<dbReference type="GO" id="GO:0005829">
    <property type="term" value="C:cytosol"/>
    <property type="evidence" value="ECO:0007669"/>
    <property type="project" value="TreeGrafter"/>
</dbReference>
<feature type="domain" description="Ubiquitin-like" evidence="1">
    <location>
        <begin position="81"/>
        <end position="160"/>
    </location>
</feature>
<dbReference type="SMART" id="SM00213">
    <property type="entry name" value="UBQ"/>
    <property type="match status" value="2"/>
</dbReference>
<organism evidence="2 3">
    <name type="scientific">Mesocestoides corti</name>
    <name type="common">Flatworm</name>
    <dbReference type="NCBI Taxonomy" id="53468"/>
    <lineage>
        <taxon>Eukaryota</taxon>
        <taxon>Metazoa</taxon>
        <taxon>Spiralia</taxon>
        <taxon>Lophotrochozoa</taxon>
        <taxon>Platyhelminthes</taxon>
        <taxon>Cestoda</taxon>
        <taxon>Eucestoda</taxon>
        <taxon>Cyclophyllidea</taxon>
        <taxon>Mesocestoididae</taxon>
        <taxon>Mesocestoides</taxon>
    </lineage>
</organism>
<dbReference type="Gene3D" id="3.10.20.90">
    <property type="entry name" value="Phosphatidylinositol 3-kinase Catalytic Subunit, Chain A, domain 1"/>
    <property type="match status" value="2"/>
</dbReference>
<dbReference type="SUPFAM" id="SSF54236">
    <property type="entry name" value="Ubiquitin-like"/>
    <property type="match status" value="2"/>
</dbReference>
<dbReference type="InterPro" id="IPR029071">
    <property type="entry name" value="Ubiquitin-like_domsf"/>
</dbReference>
<dbReference type="Proteomes" id="UP000267029">
    <property type="component" value="Unassembled WGS sequence"/>
</dbReference>
<feature type="domain" description="Ubiquitin-like" evidence="1">
    <location>
        <begin position="1"/>
        <end position="71"/>
    </location>
</feature>
<evidence type="ECO:0000313" key="3">
    <source>
        <dbReference type="Proteomes" id="UP000267029"/>
    </source>
</evidence>
<name>A0A0R3UMS3_MESCO</name>